<evidence type="ECO:0000313" key="2">
    <source>
        <dbReference type="EMBL" id="OQW49473.1"/>
    </source>
</evidence>
<gene>
    <name evidence="2" type="ORF">A4S15_01670</name>
</gene>
<comment type="caution">
    <text evidence="2">The sequence shown here is derived from an EMBL/GenBank/DDBJ whole genome shotgun (WGS) entry which is preliminary data.</text>
</comment>
<dbReference type="EMBL" id="LWDL01000031">
    <property type="protein sequence ID" value="OQW49473.1"/>
    <property type="molecule type" value="Genomic_DNA"/>
</dbReference>
<dbReference type="STRING" id="1827387.A4S15_01670"/>
<protein>
    <recommendedName>
        <fullName evidence="1">Pilus formation protein N-terminal domain-containing protein</fullName>
    </recommendedName>
</protein>
<organism evidence="2 3">
    <name type="scientific">Candidatus Raskinella chloraquaticus</name>
    <dbReference type="NCBI Taxonomy" id="1951219"/>
    <lineage>
        <taxon>Bacteria</taxon>
        <taxon>Pseudomonadati</taxon>
        <taxon>Pseudomonadota</taxon>
        <taxon>Alphaproteobacteria</taxon>
        <taxon>Hyphomicrobiales</taxon>
        <taxon>Phreatobacteraceae</taxon>
        <taxon>Candidatus Raskinella</taxon>
    </lineage>
</organism>
<evidence type="ECO:0000259" key="1">
    <source>
        <dbReference type="Pfam" id="PF13629"/>
    </source>
</evidence>
<evidence type="ECO:0000313" key="3">
    <source>
        <dbReference type="Proteomes" id="UP000192872"/>
    </source>
</evidence>
<feature type="domain" description="Pilus formation protein N-terminal" evidence="1">
    <location>
        <begin position="46"/>
        <end position="114"/>
    </location>
</feature>
<sequence length="173" mass="18714">MSDIFTSVVLLAMGKVMFRGIVTLLTLVISLSLAGAAQAQAENERQALFVRLDEATLLRLGRQAQTIVIGNPSIADAVVNDGKTIVITGKSFGTTNLIALDRRGEIIIERQVWVQPPSVSILTVQRGDEQETYSCSPQCRRTAVIGDTNKNFADIVNQAQTRNGLAQSQATSR</sequence>
<dbReference type="RefSeq" id="WP_376800020.1">
    <property type="nucleotide sequence ID" value="NZ_DHWE01000022.1"/>
</dbReference>
<dbReference type="InterPro" id="IPR032789">
    <property type="entry name" value="T2SS-T3SS_pil_N"/>
</dbReference>
<dbReference type="Pfam" id="PF13629">
    <property type="entry name" value="T2SS-T3SS_pil_N"/>
    <property type="match status" value="1"/>
</dbReference>
<dbReference type="Proteomes" id="UP000192872">
    <property type="component" value="Unassembled WGS sequence"/>
</dbReference>
<dbReference type="AlphaFoldDB" id="A0A1W9HPY9"/>
<accession>A0A1W9HPY9</accession>
<proteinExistence type="predicted"/>
<name>A0A1W9HPY9_9HYPH</name>
<reference evidence="2 3" key="1">
    <citation type="journal article" date="2017" name="Water Res.">
        <title>Comammox in drinking water systems.</title>
        <authorList>
            <person name="Wang Y."/>
            <person name="Ma L."/>
            <person name="Mao Y."/>
            <person name="Jiang X."/>
            <person name="Xia Y."/>
            <person name="Yu K."/>
            <person name="Li B."/>
            <person name="Zhang T."/>
        </authorList>
    </citation>
    <scope>NUCLEOTIDE SEQUENCE [LARGE SCALE GENOMIC DNA]</scope>
    <source>
        <strain evidence="2">SG_bin8</strain>
    </source>
</reference>